<dbReference type="AlphaFoldDB" id="A0A2M4DG03"/>
<keyword evidence="1" id="KW-0732">Signal</keyword>
<proteinExistence type="predicted"/>
<feature type="signal peptide" evidence="1">
    <location>
        <begin position="1"/>
        <end position="23"/>
    </location>
</feature>
<accession>A0A2M4DG03</accession>
<name>A0A2M4DG03_ANODA</name>
<evidence type="ECO:0000256" key="1">
    <source>
        <dbReference type="SAM" id="SignalP"/>
    </source>
</evidence>
<evidence type="ECO:0000313" key="2">
    <source>
        <dbReference type="EMBL" id="MBW76514.1"/>
    </source>
</evidence>
<dbReference type="EMBL" id="GGFL01012336">
    <property type="protein sequence ID" value="MBW76514.1"/>
    <property type="molecule type" value="Transcribed_RNA"/>
</dbReference>
<reference evidence="2" key="1">
    <citation type="submission" date="2018-01" db="EMBL/GenBank/DDBJ databases">
        <title>An insight into the sialome of Amazonian anophelines.</title>
        <authorList>
            <person name="Ribeiro J.M."/>
            <person name="Scarpassa V."/>
            <person name="Calvo E."/>
        </authorList>
    </citation>
    <scope>NUCLEOTIDE SEQUENCE</scope>
</reference>
<sequence length="75" mass="8782">MRFTNSLRCWLAIMQFLSHFATGSPERLRLTNCRSFGWGGGDRKITDRHHLTVVNRKAGTGWNLRTPKEYPEEQF</sequence>
<organism evidence="2">
    <name type="scientific">Anopheles darlingi</name>
    <name type="common">Mosquito</name>
    <dbReference type="NCBI Taxonomy" id="43151"/>
    <lineage>
        <taxon>Eukaryota</taxon>
        <taxon>Metazoa</taxon>
        <taxon>Ecdysozoa</taxon>
        <taxon>Arthropoda</taxon>
        <taxon>Hexapoda</taxon>
        <taxon>Insecta</taxon>
        <taxon>Pterygota</taxon>
        <taxon>Neoptera</taxon>
        <taxon>Endopterygota</taxon>
        <taxon>Diptera</taxon>
        <taxon>Nematocera</taxon>
        <taxon>Culicoidea</taxon>
        <taxon>Culicidae</taxon>
        <taxon>Anophelinae</taxon>
        <taxon>Anopheles</taxon>
    </lineage>
</organism>
<protein>
    <submittedName>
        <fullName evidence="2">Putative secreted protein</fullName>
    </submittedName>
</protein>
<feature type="chain" id="PRO_5014649837" evidence="1">
    <location>
        <begin position="24"/>
        <end position="75"/>
    </location>
</feature>